<evidence type="ECO:0000313" key="2">
    <source>
        <dbReference type="EMBL" id="OQA53211.1"/>
    </source>
</evidence>
<keyword evidence="1" id="KW-0812">Transmembrane</keyword>
<organism evidence="2">
    <name type="scientific">candidate division WS2 bacterium ADurb.Bin280</name>
    <dbReference type="NCBI Taxonomy" id="1852829"/>
    <lineage>
        <taxon>Bacteria</taxon>
        <taxon>candidate division WS2</taxon>
    </lineage>
</organism>
<dbReference type="InterPro" id="IPR046487">
    <property type="entry name" value="DUF6580"/>
</dbReference>
<dbReference type="AlphaFoldDB" id="A0A1V5SGA6"/>
<name>A0A1V5SGA6_9BACT</name>
<keyword evidence="1" id="KW-0472">Membrane</keyword>
<feature type="transmembrane region" description="Helical" evidence="1">
    <location>
        <begin position="122"/>
        <end position="146"/>
    </location>
</feature>
<dbReference type="EMBL" id="MWBO01000008">
    <property type="protein sequence ID" value="OQA53211.1"/>
    <property type="molecule type" value="Genomic_DNA"/>
</dbReference>
<sequence length="175" mass="19377">MRNFLILFSVGVISRVIAHLPNFTPVGAIIVYSASRMGIKKALALGALTMLVSDAILGFSYVSIFVYLGFASYAVISKLFSKKIGLMLSAILGSCAFFLISNFGVFLGPWYDHSLSGLLTCYTLAIPFFSNMLIADIVFIGAISIIENVVSYKFKKINWEVLWLQLFPKAILRKR</sequence>
<protein>
    <recommendedName>
        <fullName evidence="3">Rod shape-determining protein MreD</fullName>
    </recommendedName>
</protein>
<accession>A0A1V5SGA6</accession>
<dbReference type="Pfam" id="PF20221">
    <property type="entry name" value="DUF6580"/>
    <property type="match status" value="1"/>
</dbReference>
<feature type="transmembrane region" description="Helical" evidence="1">
    <location>
        <begin position="87"/>
        <end position="110"/>
    </location>
</feature>
<keyword evidence="1" id="KW-1133">Transmembrane helix</keyword>
<reference evidence="2" key="1">
    <citation type="submission" date="2017-02" db="EMBL/GenBank/DDBJ databases">
        <title>Delving into the versatile metabolic prowess of the omnipresent phylum Bacteroidetes.</title>
        <authorList>
            <person name="Nobu M.K."/>
            <person name="Mei R."/>
            <person name="Narihiro T."/>
            <person name="Kuroda K."/>
            <person name="Liu W.-T."/>
        </authorList>
    </citation>
    <scope>NUCLEOTIDE SEQUENCE</scope>
    <source>
        <strain evidence="2">ADurb.Bin280</strain>
    </source>
</reference>
<dbReference type="Proteomes" id="UP000485367">
    <property type="component" value="Unassembled WGS sequence"/>
</dbReference>
<gene>
    <name evidence="2" type="ORF">BWY43_00138</name>
</gene>
<comment type="caution">
    <text evidence="2">The sequence shown here is derived from an EMBL/GenBank/DDBJ whole genome shotgun (WGS) entry which is preliminary data.</text>
</comment>
<evidence type="ECO:0008006" key="3">
    <source>
        <dbReference type="Google" id="ProtNLM"/>
    </source>
</evidence>
<proteinExistence type="predicted"/>
<feature type="transmembrane region" description="Helical" evidence="1">
    <location>
        <begin position="42"/>
        <end position="75"/>
    </location>
</feature>
<evidence type="ECO:0000256" key="1">
    <source>
        <dbReference type="SAM" id="Phobius"/>
    </source>
</evidence>